<feature type="transmembrane region" description="Helical" evidence="1">
    <location>
        <begin position="74"/>
        <end position="93"/>
    </location>
</feature>
<keyword evidence="1" id="KW-1133">Transmembrane helix</keyword>
<evidence type="ECO:0008006" key="4">
    <source>
        <dbReference type="Google" id="ProtNLM"/>
    </source>
</evidence>
<name>A0ABV1WIW2_9ACTN</name>
<proteinExistence type="predicted"/>
<evidence type="ECO:0000256" key="1">
    <source>
        <dbReference type="SAM" id="Phobius"/>
    </source>
</evidence>
<keyword evidence="1" id="KW-0472">Membrane</keyword>
<comment type="caution">
    <text evidence="2">The sequence shown here is derived from an EMBL/GenBank/DDBJ whole genome shotgun (WGS) entry which is preliminary data.</text>
</comment>
<sequence length="115" mass="11416">ALRTASGRRPHSSTALATCAGSRAARCSPTMRLDTFAWSGSAVGISSMTAVYRIAAAGADGSPGAVPDACRTALVVPVVMVLLGAAVSAFGLHGSRVADARRKGTASAARDGFPG</sequence>
<keyword evidence="1" id="KW-0812">Transmembrane</keyword>
<accession>A0ABV1WIW2</accession>
<protein>
    <recommendedName>
        <fullName evidence="4">MFS transporter</fullName>
    </recommendedName>
</protein>
<feature type="non-terminal residue" evidence="2">
    <location>
        <position position="1"/>
    </location>
</feature>
<dbReference type="EMBL" id="JBEPCU010001620">
    <property type="protein sequence ID" value="MER6984024.1"/>
    <property type="molecule type" value="Genomic_DNA"/>
</dbReference>
<organism evidence="2 3">
    <name type="scientific">Streptomyces carpinensis</name>
    <dbReference type="NCBI Taxonomy" id="66369"/>
    <lineage>
        <taxon>Bacteria</taxon>
        <taxon>Bacillati</taxon>
        <taxon>Actinomycetota</taxon>
        <taxon>Actinomycetes</taxon>
        <taxon>Kitasatosporales</taxon>
        <taxon>Streptomycetaceae</taxon>
        <taxon>Streptomyces</taxon>
    </lineage>
</organism>
<feature type="transmembrane region" description="Helical" evidence="1">
    <location>
        <begin position="36"/>
        <end position="54"/>
    </location>
</feature>
<reference evidence="2 3" key="1">
    <citation type="submission" date="2024-06" db="EMBL/GenBank/DDBJ databases">
        <title>The Natural Products Discovery Center: Release of the First 8490 Sequenced Strains for Exploring Actinobacteria Biosynthetic Diversity.</title>
        <authorList>
            <person name="Kalkreuter E."/>
            <person name="Kautsar S.A."/>
            <person name="Yang D."/>
            <person name="Bader C.D."/>
            <person name="Teijaro C.N."/>
            <person name="Fluegel L."/>
            <person name="Davis C.M."/>
            <person name="Simpson J.R."/>
            <person name="Lauterbach L."/>
            <person name="Steele A.D."/>
            <person name="Gui C."/>
            <person name="Meng S."/>
            <person name="Li G."/>
            <person name="Viehrig K."/>
            <person name="Ye F."/>
            <person name="Su P."/>
            <person name="Kiefer A.F."/>
            <person name="Nichols A."/>
            <person name="Cepeda A.J."/>
            <person name="Yan W."/>
            <person name="Fan B."/>
            <person name="Jiang Y."/>
            <person name="Adhikari A."/>
            <person name="Zheng C.-J."/>
            <person name="Schuster L."/>
            <person name="Cowan T.M."/>
            <person name="Smanski M.J."/>
            <person name="Chevrette M.G."/>
            <person name="De Carvalho L.P.S."/>
            <person name="Shen B."/>
        </authorList>
    </citation>
    <scope>NUCLEOTIDE SEQUENCE [LARGE SCALE GENOMIC DNA]</scope>
    <source>
        <strain evidence="2 3">NPDC000634</strain>
    </source>
</reference>
<keyword evidence="3" id="KW-1185">Reference proteome</keyword>
<evidence type="ECO:0000313" key="2">
    <source>
        <dbReference type="EMBL" id="MER6984024.1"/>
    </source>
</evidence>
<gene>
    <name evidence="2" type="ORF">ABT317_45540</name>
</gene>
<evidence type="ECO:0000313" key="3">
    <source>
        <dbReference type="Proteomes" id="UP001458415"/>
    </source>
</evidence>
<dbReference type="Proteomes" id="UP001458415">
    <property type="component" value="Unassembled WGS sequence"/>
</dbReference>